<dbReference type="GO" id="GO:0016765">
    <property type="term" value="F:transferase activity, transferring alkyl or aryl (other than methyl) groups"/>
    <property type="evidence" value="ECO:0007669"/>
    <property type="project" value="InterPro"/>
</dbReference>
<evidence type="ECO:0000256" key="5">
    <source>
        <dbReference type="ARBA" id="ARBA00023136"/>
    </source>
</evidence>
<keyword evidence="8" id="KW-1185">Reference proteome</keyword>
<accession>A0A1C7AFU9</accession>
<proteinExistence type="predicted"/>
<name>A0A1C7AFU9_9GAMM</name>
<dbReference type="OrthoDB" id="6456825at2"/>
<keyword evidence="4 6" id="KW-1133">Transmembrane helix</keyword>
<feature type="transmembrane region" description="Helical" evidence="6">
    <location>
        <begin position="284"/>
        <end position="304"/>
    </location>
</feature>
<dbReference type="KEGG" id="sva:SVA_3749"/>
<evidence type="ECO:0000256" key="4">
    <source>
        <dbReference type="ARBA" id="ARBA00022989"/>
    </source>
</evidence>
<feature type="transmembrane region" description="Helical" evidence="6">
    <location>
        <begin position="225"/>
        <end position="245"/>
    </location>
</feature>
<reference evidence="7 8" key="1">
    <citation type="submission" date="2015-08" db="EMBL/GenBank/DDBJ databases">
        <title>Complete genome sequence of Sulfurifustis variabilis.</title>
        <authorList>
            <person name="Miura A."/>
            <person name="Kojima H."/>
            <person name="Fukui M."/>
        </authorList>
    </citation>
    <scope>NUCLEOTIDE SEQUENCE [LARGE SCALE GENOMIC DNA]</scope>
    <source>
        <strain evidence="8">skN76</strain>
    </source>
</reference>
<feature type="transmembrane region" description="Helical" evidence="6">
    <location>
        <begin position="90"/>
        <end position="113"/>
    </location>
</feature>
<feature type="transmembrane region" description="Helical" evidence="6">
    <location>
        <begin position="49"/>
        <end position="69"/>
    </location>
</feature>
<comment type="subcellular location">
    <subcellularLocation>
        <location evidence="1">Membrane</location>
        <topology evidence="1">Multi-pass membrane protein</topology>
    </subcellularLocation>
</comment>
<keyword evidence="3 6" id="KW-0812">Transmembrane</keyword>
<evidence type="ECO:0000256" key="6">
    <source>
        <dbReference type="SAM" id="Phobius"/>
    </source>
</evidence>
<protein>
    <submittedName>
        <fullName evidence="7">Membrane protein</fullName>
    </submittedName>
</protein>
<feature type="transmembrane region" description="Helical" evidence="6">
    <location>
        <begin position="251"/>
        <end position="272"/>
    </location>
</feature>
<evidence type="ECO:0000256" key="2">
    <source>
        <dbReference type="ARBA" id="ARBA00022475"/>
    </source>
</evidence>
<feature type="transmembrane region" description="Helical" evidence="6">
    <location>
        <begin position="119"/>
        <end position="138"/>
    </location>
</feature>
<dbReference type="RefSeq" id="WP_096462598.1">
    <property type="nucleotide sequence ID" value="NZ_AP014936.1"/>
</dbReference>
<dbReference type="Proteomes" id="UP000218899">
    <property type="component" value="Chromosome"/>
</dbReference>
<dbReference type="InterPro" id="IPR044878">
    <property type="entry name" value="UbiA_sf"/>
</dbReference>
<feature type="transmembrane region" description="Helical" evidence="6">
    <location>
        <begin position="150"/>
        <end position="175"/>
    </location>
</feature>
<dbReference type="InterPro" id="IPR000537">
    <property type="entry name" value="UbiA_prenyltransferase"/>
</dbReference>
<dbReference type="GO" id="GO:0016020">
    <property type="term" value="C:membrane"/>
    <property type="evidence" value="ECO:0007669"/>
    <property type="project" value="UniProtKB-SubCell"/>
</dbReference>
<feature type="transmembrane region" description="Helical" evidence="6">
    <location>
        <begin position="181"/>
        <end position="199"/>
    </location>
</feature>
<dbReference type="Pfam" id="PF01040">
    <property type="entry name" value="UbiA"/>
    <property type="match status" value="1"/>
</dbReference>
<keyword evidence="5 6" id="KW-0472">Membrane</keyword>
<evidence type="ECO:0000256" key="1">
    <source>
        <dbReference type="ARBA" id="ARBA00004141"/>
    </source>
</evidence>
<dbReference type="EMBL" id="AP014936">
    <property type="protein sequence ID" value="BAU50283.1"/>
    <property type="molecule type" value="Genomic_DNA"/>
</dbReference>
<gene>
    <name evidence="7" type="ORF">SVA_3749</name>
</gene>
<evidence type="ECO:0000313" key="8">
    <source>
        <dbReference type="Proteomes" id="UP000218899"/>
    </source>
</evidence>
<evidence type="ECO:0000313" key="7">
    <source>
        <dbReference type="EMBL" id="BAU50283.1"/>
    </source>
</evidence>
<dbReference type="AlphaFoldDB" id="A0A1C7AFU9"/>
<keyword evidence="2" id="KW-1003">Cell membrane</keyword>
<evidence type="ECO:0000256" key="3">
    <source>
        <dbReference type="ARBA" id="ARBA00022692"/>
    </source>
</evidence>
<sequence length="305" mass="33238">MATVTGGNRWWVYQRERFPLLAHGPLILAFSFSAASYSALARGAAPPPLAAVAVAFATSLLFFLQLRIADEFKDAEEDARYRPYRPVPRGLVTLAELRRIGVAGAVLQLVLAFALDPRLMPLLAVVWVYFGLMSREFFVREWLKARPFTYLWTHMLVMPLIDFYATACDWLVAGAGAPPRGLGWFVAASFFNGIVIELGRKIRAPEDEEEGVETYTVVWGRAKAVGAWVLALSATLACAAGAAAVIGVTLWVSAVLALILLAALALAMRFLAGPRRGMGRRFETASGVWTLALYLGLGVLPLLLP</sequence>
<feature type="transmembrane region" description="Helical" evidence="6">
    <location>
        <begin position="18"/>
        <end position="37"/>
    </location>
</feature>
<organism evidence="7 8">
    <name type="scientific">Sulfurifustis variabilis</name>
    <dbReference type="NCBI Taxonomy" id="1675686"/>
    <lineage>
        <taxon>Bacteria</taxon>
        <taxon>Pseudomonadati</taxon>
        <taxon>Pseudomonadota</taxon>
        <taxon>Gammaproteobacteria</taxon>
        <taxon>Acidiferrobacterales</taxon>
        <taxon>Acidiferrobacteraceae</taxon>
        <taxon>Sulfurifustis</taxon>
    </lineage>
</organism>
<dbReference type="Gene3D" id="1.10.357.140">
    <property type="entry name" value="UbiA prenyltransferase"/>
    <property type="match status" value="1"/>
</dbReference>